<dbReference type="PROSITE" id="PS50933">
    <property type="entry name" value="CHRD"/>
    <property type="match status" value="1"/>
</dbReference>
<sequence>MKTYTFLLAVLSLIFLGTLTTLAIEPIPISQNYQYVAMLSGDEAIPPQNTGAFGKAFFGLNQEMNQISYRVEVYNIYDVLMVTLRLGSPGKEGSLIVWLFPETPPPTPLKYKGLFEGVLAEGIITEDRLAGRLKGFPLSTLIQEIENRRVFVQVDTLLHQIGELRGQLLPNP</sequence>
<dbReference type="EMBL" id="MWBQ01000210">
    <property type="protein sequence ID" value="OQA54467.1"/>
    <property type="molecule type" value="Genomic_DNA"/>
</dbReference>
<organism evidence="2">
    <name type="scientific">Candidatus Atribacter allofermentans</name>
    <dbReference type="NCBI Taxonomy" id="1852833"/>
    <lineage>
        <taxon>Bacteria</taxon>
        <taxon>Pseudomonadati</taxon>
        <taxon>Atribacterota</taxon>
        <taxon>Atribacteria</taxon>
        <taxon>Atribacterales</taxon>
        <taxon>Atribacteraceae</taxon>
        <taxon>Atribacter</taxon>
    </lineage>
</organism>
<dbReference type="AlphaFoldDB" id="A0A1V5SJ15"/>
<reference evidence="2" key="1">
    <citation type="submission" date="2017-02" db="EMBL/GenBank/DDBJ databases">
        <title>Delving into the versatile metabolic prowess of the omnipresent phylum Bacteroidetes.</title>
        <authorList>
            <person name="Nobu M.K."/>
            <person name="Mei R."/>
            <person name="Narihiro T."/>
            <person name="Kuroda K."/>
            <person name="Liu W.-T."/>
        </authorList>
    </citation>
    <scope>NUCLEOTIDE SEQUENCE</scope>
    <source>
        <strain evidence="2">ADurb.Bin276</strain>
    </source>
</reference>
<evidence type="ECO:0000259" key="1">
    <source>
        <dbReference type="PROSITE" id="PS50933"/>
    </source>
</evidence>
<dbReference type="Pfam" id="PF07452">
    <property type="entry name" value="CHRD"/>
    <property type="match status" value="1"/>
</dbReference>
<dbReference type="SMART" id="SM00754">
    <property type="entry name" value="CHRD"/>
    <property type="match status" value="1"/>
</dbReference>
<protein>
    <submittedName>
        <fullName evidence="2">CHRD domain protein</fullName>
    </submittedName>
</protein>
<feature type="domain" description="CHRD" evidence="1">
    <location>
        <begin position="31"/>
        <end position="172"/>
    </location>
</feature>
<name>A0A1V5SJ15_9BACT</name>
<comment type="caution">
    <text evidence="2">The sequence shown here is derived from an EMBL/GenBank/DDBJ whole genome shotgun (WGS) entry which is preliminary data.</text>
</comment>
<dbReference type="Proteomes" id="UP000485569">
    <property type="component" value="Unassembled WGS sequence"/>
</dbReference>
<gene>
    <name evidence="2" type="ORF">BWY41_02066</name>
</gene>
<proteinExistence type="predicted"/>
<evidence type="ECO:0000313" key="2">
    <source>
        <dbReference type="EMBL" id="OQA54467.1"/>
    </source>
</evidence>
<accession>A0A1V5SJ15</accession>
<dbReference type="InterPro" id="IPR010895">
    <property type="entry name" value="CHRD"/>
</dbReference>